<dbReference type="Gene3D" id="2.30.29.30">
    <property type="entry name" value="Pleckstrin-homology domain (PH domain)/Phosphotyrosine-binding domain (PTB)"/>
    <property type="match status" value="1"/>
</dbReference>
<dbReference type="Pfam" id="PF00169">
    <property type="entry name" value="PH"/>
    <property type="match status" value="1"/>
</dbReference>
<feature type="domain" description="SEC7" evidence="4">
    <location>
        <begin position="157"/>
        <end position="325"/>
    </location>
</feature>
<dbReference type="GO" id="GO:0005085">
    <property type="term" value="F:guanyl-nucleotide exchange factor activity"/>
    <property type="evidence" value="ECO:0007669"/>
    <property type="project" value="InterPro"/>
</dbReference>
<gene>
    <name evidence="5" type="ORF">CDD81_5206</name>
</gene>
<feature type="compositionally biased region" description="Basic and acidic residues" evidence="2">
    <location>
        <begin position="808"/>
        <end position="817"/>
    </location>
</feature>
<dbReference type="PANTHER" id="PTHR10663:SF405">
    <property type="entry name" value="ARF GUANINE NUCLEOTIDE EXCHANGE FACTOR SYT1"/>
    <property type="match status" value="1"/>
</dbReference>
<feature type="compositionally biased region" description="Polar residues" evidence="2">
    <location>
        <begin position="960"/>
        <end position="971"/>
    </location>
</feature>
<dbReference type="PROSITE" id="PS50190">
    <property type="entry name" value="SEC7"/>
    <property type="match status" value="1"/>
</dbReference>
<proteinExistence type="predicted"/>
<dbReference type="GO" id="GO:0032012">
    <property type="term" value="P:regulation of ARF protein signal transduction"/>
    <property type="evidence" value="ECO:0007669"/>
    <property type="project" value="InterPro"/>
</dbReference>
<dbReference type="CDD" id="cd00171">
    <property type="entry name" value="Sec7"/>
    <property type="match status" value="1"/>
</dbReference>
<dbReference type="SMART" id="SM00233">
    <property type="entry name" value="PH"/>
    <property type="match status" value="1"/>
</dbReference>
<dbReference type="InterPro" id="IPR011993">
    <property type="entry name" value="PH-like_dom_sf"/>
</dbReference>
<organism evidence="5 6">
    <name type="scientific">Ophiocordyceps australis</name>
    <dbReference type="NCBI Taxonomy" id="1399860"/>
    <lineage>
        <taxon>Eukaryota</taxon>
        <taxon>Fungi</taxon>
        <taxon>Dikarya</taxon>
        <taxon>Ascomycota</taxon>
        <taxon>Pezizomycotina</taxon>
        <taxon>Sordariomycetes</taxon>
        <taxon>Hypocreomycetidae</taxon>
        <taxon>Hypocreales</taxon>
        <taxon>Ophiocordycipitaceae</taxon>
        <taxon>Ophiocordyceps</taxon>
    </lineage>
</organism>
<feature type="region of interest" description="Disordered" evidence="2">
    <location>
        <begin position="1043"/>
        <end position="1073"/>
    </location>
</feature>
<evidence type="ECO:0000256" key="1">
    <source>
        <dbReference type="SAM" id="Coils"/>
    </source>
</evidence>
<feature type="region of interest" description="Disordered" evidence="2">
    <location>
        <begin position="753"/>
        <end position="817"/>
    </location>
</feature>
<dbReference type="EMBL" id="NJET01000395">
    <property type="protein sequence ID" value="PHH58572.1"/>
    <property type="molecule type" value="Genomic_DNA"/>
</dbReference>
<sequence>MPFFKLRKSKKKSSQPLFPVAHLPQQQRLVHGSCSTSSLRPGSGPDMTPRPCSAQSVKTPQPRQDKTLAALAAPTQGTLSARSSPTHSNMVRGRSSTLSSAGRDSSDGHHTNPPPHHVLASTTGRKSFSDLFGLGRVRHHSDLSHQGSLTPATPASLTSKSNSLQLSRSSLVLPERRDDESPAKYLARLEDVVSRHAIASALSRGSDSFSAAVLRSYMRSFSFFGDPMDMALRKLLMEAELPKETQQIDRCLQAFANRYHECNPGIYSCPDQAYFIAFSLLILHTDVFNKNNKHKMQKTDYLKNTRGEGIFDEILECFYDNISYTPFIHVDDDDGDGSQDRLDTSKSRKKKSRKQQQQLLSATSSMDPAKRAVKEPIDPYTLILDGNLDVLRPNLKDAMHIEDHYNYWGTSPGLNLGDLQKTFFKTGILQIVSARSRPDAFMTEQTATNPQDAHPGIVDIKITKVGLLWRKESKKRKTRSPWQEWGAMLTGAQLYFFRNTSWVKDLMHQHQGHIKAGNDGIPVIFKPPLETFKPDGLISTQGAVALVDLSYKKHKNAFVFVGQGGLEEVLLADNEDERNDWLAKLNYAAAFRTSGVRMRGVVGGHYDGQGRRGIRRLDSADGTQLVQTPTGPVSIVRGRIDHKMAQDIQTARRHGMQEKIAEADRKVDEVQRQLDEQLRNARHLQILAPVQPRSREQLLLAAARISAQLKWTRMEIWREKCHRDILLHDLADDGAAVTQADSDGAATLLSLSAAGQPKSRRQSAAGSASLMATPSTPESPMALPAVSGAPKNSLSTPVQSPASTRTKPRVDEATVDNIERSVLKQSGLWEAGSGGASLETLESGDYADGSERDKADRSKVRRSLQRTLRDSASHASSHRGKAARTSMGSGSDAKDAMLDRGSGSFVVHGKKASVINLGTELQSLSHDEKMKARKQVQQHHEQAPSSPATSGDGEEDFQSAPETRSEGNYGSSDRRQSAASASTATALSFRELHRRYSSAQAARTASGGARLLMPSDGESDVAVSCFDERTSLSLLPDMVQARPATAGAVPTTKRRQRLGADQQVDSGDDDSLQERDALSCHHVQAVNA</sequence>
<comment type="caution">
    <text evidence="5">The sequence shown here is derived from an EMBL/GenBank/DDBJ whole genome shotgun (WGS) entry which is preliminary data.</text>
</comment>
<evidence type="ECO:0000259" key="4">
    <source>
        <dbReference type="PROSITE" id="PS50190"/>
    </source>
</evidence>
<feature type="region of interest" description="Disordered" evidence="2">
    <location>
        <begin position="1"/>
        <end position="123"/>
    </location>
</feature>
<feature type="compositionally biased region" description="Polar residues" evidence="2">
    <location>
        <begin position="53"/>
        <end position="62"/>
    </location>
</feature>
<feature type="region of interest" description="Disordered" evidence="2">
    <location>
        <begin position="926"/>
        <end position="982"/>
    </location>
</feature>
<feature type="compositionally biased region" description="Polar residues" evidence="2">
    <location>
        <begin position="144"/>
        <end position="158"/>
    </location>
</feature>
<dbReference type="Pfam" id="PF01369">
    <property type="entry name" value="Sec7"/>
    <property type="match status" value="1"/>
</dbReference>
<dbReference type="Gene3D" id="1.10.1000.11">
    <property type="entry name" value="Arf Nucleotide-binding Site Opener,domain 2"/>
    <property type="match status" value="1"/>
</dbReference>
<feature type="region of interest" description="Disordered" evidence="2">
    <location>
        <begin position="333"/>
        <end position="371"/>
    </location>
</feature>
<feature type="region of interest" description="Disordered" evidence="2">
    <location>
        <begin position="142"/>
        <end position="177"/>
    </location>
</feature>
<evidence type="ECO:0000259" key="3">
    <source>
        <dbReference type="PROSITE" id="PS50003"/>
    </source>
</evidence>
<evidence type="ECO:0000256" key="2">
    <source>
        <dbReference type="SAM" id="MobiDB-lite"/>
    </source>
</evidence>
<dbReference type="InterPro" id="IPR000904">
    <property type="entry name" value="Sec7_dom"/>
</dbReference>
<feature type="compositionally biased region" description="Polar residues" evidence="2">
    <location>
        <begin position="790"/>
        <end position="805"/>
    </location>
</feature>
<name>A0A2C5XUE3_9HYPO</name>
<dbReference type="InterPro" id="IPR001849">
    <property type="entry name" value="PH_domain"/>
</dbReference>
<dbReference type="PANTHER" id="PTHR10663">
    <property type="entry name" value="GUANYL-NUCLEOTIDE EXCHANGE FACTOR"/>
    <property type="match status" value="1"/>
</dbReference>
<keyword evidence="6" id="KW-1185">Reference proteome</keyword>
<feature type="compositionally biased region" description="Basic and acidic residues" evidence="2">
    <location>
        <begin position="849"/>
        <end position="858"/>
    </location>
</feature>
<dbReference type="FunFam" id="1.10.1000.11:FF:000002">
    <property type="entry name" value="Cytohesin 1"/>
    <property type="match status" value="1"/>
</dbReference>
<feature type="compositionally biased region" description="Polar residues" evidence="2">
    <location>
        <begin position="762"/>
        <end position="778"/>
    </location>
</feature>
<feature type="region of interest" description="Disordered" evidence="2">
    <location>
        <begin position="831"/>
        <end position="896"/>
    </location>
</feature>
<dbReference type="PROSITE" id="PS50003">
    <property type="entry name" value="PH_DOMAIN"/>
    <property type="match status" value="1"/>
</dbReference>
<feature type="compositionally biased region" description="Polar residues" evidence="2">
    <location>
        <begin position="24"/>
        <end position="40"/>
    </location>
</feature>
<evidence type="ECO:0008006" key="7">
    <source>
        <dbReference type="Google" id="ProtNLM"/>
    </source>
</evidence>
<feature type="compositionally biased region" description="Low complexity" evidence="2">
    <location>
        <begin position="159"/>
        <end position="173"/>
    </location>
</feature>
<dbReference type="SMART" id="SM00222">
    <property type="entry name" value="Sec7"/>
    <property type="match status" value="1"/>
</dbReference>
<dbReference type="OrthoDB" id="430364at2759"/>
<dbReference type="InterPro" id="IPR035999">
    <property type="entry name" value="Sec7_dom_sf"/>
</dbReference>
<feature type="compositionally biased region" description="Polar residues" evidence="2">
    <location>
        <begin position="75"/>
        <end position="103"/>
    </location>
</feature>
<dbReference type="Proteomes" id="UP000226192">
    <property type="component" value="Unassembled WGS sequence"/>
</dbReference>
<accession>A0A2C5XUE3</accession>
<dbReference type="STRING" id="1399860.A0A2C5XUE3"/>
<feature type="coiled-coil region" evidence="1">
    <location>
        <begin position="653"/>
        <end position="687"/>
    </location>
</feature>
<reference evidence="5 6" key="1">
    <citation type="submission" date="2017-06" db="EMBL/GenBank/DDBJ databases">
        <title>Ant-infecting Ophiocordyceps genomes reveal a high diversity of potential behavioral manipulation genes and a possible major role for enterotoxins.</title>
        <authorList>
            <person name="De Bekker C."/>
            <person name="Evans H.C."/>
            <person name="Brachmann A."/>
            <person name="Hughes D.P."/>
        </authorList>
    </citation>
    <scope>NUCLEOTIDE SEQUENCE [LARGE SCALE GENOMIC DNA]</scope>
    <source>
        <strain evidence="5 6">Map64</strain>
    </source>
</reference>
<protein>
    <recommendedName>
        <fullName evidence="7">SEC7 domain-containing protein</fullName>
    </recommendedName>
</protein>
<dbReference type="AlphaFoldDB" id="A0A2C5XUE3"/>
<feature type="domain" description="PH" evidence="3">
    <location>
        <begin position="461"/>
        <end position="590"/>
    </location>
</feature>
<keyword evidence="1" id="KW-0175">Coiled coil</keyword>
<dbReference type="SUPFAM" id="SSF48425">
    <property type="entry name" value="Sec7 domain"/>
    <property type="match status" value="1"/>
</dbReference>
<evidence type="ECO:0000313" key="5">
    <source>
        <dbReference type="EMBL" id="PHH58572.1"/>
    </source>
</evidence>
<dbReference type="InterPro" id="IPR023394">
    <property type="entry name" value="Sec7_C_sf"/>
</dbReference>
<dbReference type="SUPFAM" id="SSF50729">
    <property type="entry name" value="PH domain-like"/>
    <property type="match status" value="1"/>
</dbReference>
<feature type="compositionally biased region" description="Basic residues" evidence="2">
    <location>
        <begin position="1"/>
        <end position="13"/>
    </location>
</feature>
<evidence type="ECO:0000313" key="6">
    <source>
        <dbReference type="Proteomes" id="UP000226192"/>
    </source>
</evidence>